<name>A0A8W8JN55_MAGGI</name>
<dbReference type="AlphaFoldDB" id="A0A8W8JN55"/>
<evidence type="ECO:0000256" key="1">
    <source>
        <dbReference type="SAM" id="MobiDB-lite"/>
    </source>
</evidence>
<feature type="region of interest" description="Disordered" evidence="1">
    <location>
        <begin position="109"/>
        <end position="165"/>
    </location>
</feature>
<feature type="compositionally biased region" description="Basic and acidic residues" evidence="1">
    <location>
        <begin position="207"/>
        <end position="216"/>
    </location>
</feature>
<feature type="compositionally biased region" description="Polar residues" evidence="1">
    <location>
        <begin position="188"/>
        <end position="206"/>
    </location>
</feature>
<feature type="region of interest" description="Disordered" evidence="1">
    <location>
        <begin position="74"/>
        <end position="93"/>
    </location>
</feature>
<evidence type="ECO:0000313" key="3">
    <source>
        <dbReference type="Proteomes" id="UP000005408"/>
    </source>
</evidence>
<sequence>MGRRFTESEVLAMTRNRREDKALKERLHRLSEERGLYHDNLKKEKTKISQFCLESQRTSGNSPCPDCQVACEKSDHVTPREMQRHNKPWSVTPSESTFNVLFQQNNFAKPESRKFRRRSSSLRKSSESRTEETECNSVSTTDNSENSPQQNGQEASLHISDESRILSSTPVSNKVLISDDEAGDCGLYSNSSIDRSNQGKSVTVRSTKSDKPDRKMNVSSPFQETIQAESFDKNSRTTDTKKKQNGQNLKKELGQLMHNCDSMTNDDEKESQKHCDIGNVLEETGDKLKSEHVEDKSCEPEIDKAVKEKARFLDHTPLPVLEEVPNEEGDEKSEQEYMMVYTIQNDEQNTQNRMQENGAQTNIGGSSNKFLRSQSSTGDRHIQIVDVALETDGSAAITLSHVEKQRPHTVAGGELLIEDSELKSLPDVDHRNFMWFKGKKLHDYVKPQDRYKHDPFKMKKREKLMKKLATETPVFAEDQREQILNVEMTFSKATRSRLLKQLVEENSTKRQTSSRNGYEQSLNSKIDQFMKSIEDFCKKQRQN</sequence>
<accession>A0A8W8JN55</accession>
<keyword evidence="3" id="KW-1185">Reference proteome</keyword>
<dbReference type="EnsemblMetazoa" id="G19631.1">
    <property type="protein sequence ID" value="G19631.1:cds"/>
    <property type="gene ID" value="G19631"/>
</dbReference>
<organism evidence="2 3">
    <name type="scientific">Magallana gigas</name>
    <name type="common">Pacific oyster</name>
    <name type="synonym">Crassostrea gigas</name>
    <dbReference type="NCBI Taxonomy" id="29159"/>
    <lineage>
        <taxon>Eukaryota</taxon>
        <taxon>Metazoa</taxon>
        <taxon>Spiralia</taxon>
        <taxon>Lophotrochozoa</taxon>
        <taxon>Mollusca</taxon>
        <taxon>Bivalvia</taxon>
        <taxon>Autobranchia</taxon>
        <taxon>Pteriomorphia</taxon>
        <taxon>Ostreida</taxon>
        <taxon>Ostreoidea</taxon>
        <taxon>Ostreidae</taxon>
        <taxon>Magallana</taxon>
    </lineage>
</organism>
<protein>
    <submittedName>
        <fullName evidence="2">Uncharacterized protein</fullName>
    </submittedName>
</protein>
<dbReference type="Proteomes" id="UP000005408">
    <property type="component" value="Unassembled WGS sequence"/>
</dbReference>
<proteinExistence type="predicted"/>
<feature type="region of interest" description="Disordered" evidence="1">
    <location>
        <begin position="188"/>
        <end position="223"/>
    </location>
</feature>
<reference evidence="2" key="1">
    <citation type="submission" date="2022-08" db="UniProtKB">
        <authorList>
            <consortium name="EnsemblMetazoa"/>
        </authorList>
    </citation>
    <scope>IDENTIFICATION</scope>
    <source>
        <strain evidence="2">05x7-T-G4-1.051#20</strain>
    </source>
</reference>
<feature type="compositionally biased region" description="Basic and acidic residues" evidence="1">
    <location>
        <begin position="74"/>
        <end position="84"/>
    </location>
</feature>
<evidence type="ECO:0000313" key="2">
    <source>
        <dbReference type="EnsemblMetazoa" id="G19631.1:cds"/>
    </source>
</evidence>
<feature type="compositionally biased region" description="Polar residues" evidence="1">
    <location>
        <begin position="135"/>
        <end position="154"/>
    </location>
</feature>